<reference evidence="3" key="1">
    <citation type="submission" date="2020-08" db="EMBL/GenBank/DDBJ databases">
        <title>Novel species isolated from subtropical streams in China.</title>
        <authorList>
            <person name="Lu H."/>
        </authorList>
    </citation>
    <scope>NUCLEOTIDE SEQUENCE</scope>
    <source>
        <strain evidence="3">CY7W</strain>
    </source>
</reference>
<keyword evidence="1" id="KW-0175">Coiled coil</keyword>
<feature type="transmembrane region" description="Helical" evidence="2">
    <location>
        <begin position="237"/>
        <end position="255"/>
    </location>
</feature>
<proteinExistence type="predicted"/>
<feature type="transmembrane region" description="Helical" evidence="2">
    <location>
        <begin position="12"/>
        <end position="36"/>
    </location>
</feature>
<evidence type="ECO:0000313" key="3">
    <source>
        <dbReference type="EMBL" id="MBC3934008.1"/>
    </source>
</evidence>
<protein>
    <submittedName>
        <fullName evidence="3">Zinc ribbon domain-containing protein</fullName>
    </submittedName>
</protein>
<dbReference type="Proteomes" id="UP000612361">
    <property type="component" value="Unassembled WGS sequence"/>
</dbReference>
<comment type="caution">
    <text evidence="3">The sequence shown here is derived from an EMBL/GenBank/DDBJ whole genome shotgun (WGS) entry which is preliminary data.</text>
</comment>
<evidence type="ECO:0000256" key="2">
    <source>
        <dbReference type="SAM" id="Phobius"/>
    </source>
</evidence>
<keyword evidence="2" id="KW-0472">Membrane</keyword>
<evidence type="ECO:0000256" key="1">
    <source>
        <dbReference type="SAM" id="Coils"/>
    </source>
</evidence>
<feature type="coiled-coil region" evidence="1">
    <location>
        <begin position="56"/>
        <end position="90"/>
    </location>
</feature>
<keyword evidence="4" id="KW-1185">Reference proteome</keyword>
<organism evidence="3 4">
    <name type="scientific">Undibacterium rugosum</name>
    <dbReference type="NCBI Taxonomy" id="2762291"/>
    <lineage>
        <taxon>Bacteria</taxon>
        <taxon>Pseudomonadati</taxon>
        <taxon>Pseudomonadota</taxon>
        <taxon>Betaproteobacteria</taxon>
        <taxon>Burkholderiales</taxon>
        <taxon>Oxalobacteraceae</taxon>
        <taxon>Undibacterium</taxon>
    </lineage>
</organism>
<gene>
    <name evidence="3" type="ORF">H8K47_01425</name>
</gene>
<sequence>MYQQLRAPERLFRLGQWVVAFLFAFFLIKVGASLIADLPLLSTGPQQSDFLDQRRVQQLRLQLQPLEQEIAQLQKSAELSQEQLLRSQDEYGKDKQSFDNWRAARGSTEQAENNPEVISRVRKLDEQLKKQTAISTELQQWQQKIEAQRERLQPLQEQLSALNYQADQAFQQALYQASLKTFAIRLLFVLPLLIAAIWLFRRHRNSQHWPFAWGFIFFALFAFFFELVPYLPSFGGYIRYGVGAILTFLGGKALMRALQQYLERKHQEQTAPQEERKQEIRYEKALESMAKGQCPSCERGMPGIEGAVLNYCMHCGLKTHEVCNQCGLRHNAFFPYCPACGATAAAHPRAVSGTQESKNQV</sequence>
<evidence type="ECO:0000313" key="4">
    <source>
        <dbReference type="Proteomes" id="UP000612361"/>
    </source>
</evidence>
<accession>A0A923KY85</accession>
<dbReference type="RefSeq" id="WP_186879633.1">
    <property type="nucleotide sequence ID" value="NZ_JACOGG010000001.1"/>
</dbReference>
<keyword evidence="2" id="KW-0812">Transmembrane</keyword>
<dbReference type="AlphaFoldDB" id="A0A923KY85"/>
<feature type="transmembrane region" description="Helical" evidence="2">
    <location>
        <begin position="212"/>
        <end position="231"/>
    </location>
</feature>
<keyword evidence="2" id="KW-1133">Transmembrane helix</keyword>
<feature type="transmembrane region" description="Helical" evidence="2">
    <location>
        <begin position="182"/>
        <end position="200"/>
    </location>
</feature>
<dbReference type="EMBL" id="JACOGG010000001">
    <property type="protein sequence ID" value="MBC3934008.1"/>
    <property type="molecule type" value="Genomic_DNA"/>
</dbReference>
<name>A0A923KY85_9BURK</name>